<dbReference type="GO" id="GO:0016255">
    <property type="term" value="P:attachment of GPI anchor to protein"/>
    <property type="evidence" value="ECO:0007669"/>
    <property type="project" value="InterPro"/>
</dbReference>
<dbReference type="EMBL" id="MCFD01000004">
    <property type="protein sequence ID" value="ORX71336.1"/>
    <property type="molecule type" value="Genomic_DNA"/>
</dbReference>
<evidence type="ECO:0000313" key="3">
    <source>
        <dbReference type="Proteomes" id="UP000193922"/>
    </source>
</evidence>
<dbReference type="GO" id="GO:0042765">
    <property type="term" value="C:GPI-anchor transamidase complex"/>
    <property type="evidence" value="ECO:0007669"/>
    <property type="project" value="InterPro"/>
</dbReference>
<dbReference type="PANTHER" id="PTHR12959">
    <property type="entry name" value="GPI TRANSAMIDASE COMPONENT PIG-T-RELATED"/>
    <property type="match status" value="1"/>
</dbReference>
<dbReference type="GeneID" id="63801220"/>
<comment type="caution">
    <text evidence="2">The sequence shown here is derived from an EMBL/GenBank/DDBJ whole genome shotgun (WGS) entry which is preliminary data.</text>
</comment>
<dbReference type="PANTHER" id="PTHR12959:SF11">
    <property type="entry name" value="GPI TRANSAMIDASE COMPONENT PIG-T"/>
    <property type="match status" value="1"/>
</dbReference>
<reference evidence="2 3" key="1">
    <citation type="submission" date="2016-07" db="EMBL/GenBank/DDBJ databases">
        <title>Pervasive Adenine N6-methylation of Active Genes in Fungi.</title>
        <authorList>
            <consortium name="DOE Joint Genome Institute"/>
            <person name="Mondo S.J."/>
            <person name="Dannebaum R.O."/>
            <person name="Kuo R.C."/>
            <person name="Labutti K."/>
            <person name="Haridas S."/>
            <person name="Kuo A."/>
            <person name="Salamov A."/>
            <person name="Ahrendt S.R."/>
            <person name="Lipzen A."/>
            <person name="Sullivan W."/>
            <person name="Andreopoulos W.B."/>
            <person name="Clum A."/>
            <person name="Lindquist E."/>
            <person name="Daum C."/>
            <person name="Ramamoorthy G.K."/>
            <person name="Gryganskyi A."/>
            <person name="Culley D."/>
            <person name="Magnuson J.K."/>
            <person name="James T.Y."/>
            <person name="O'Malley M.A."/>
            <person name="Stajich J.E."/>
            <person name="Spatafora J.W."/>
            <person name="Visel A."/>
            <person name="Grigoriev I.V."/>
        </authorList>
    </citation>
    <scope>NUCLEOTIDE SEQUENCE [LARGE SCALE GENOMIC DNA]</scope>
    <source>
        <strain evidence="2 3">ATCC 12442</strain>
    </source>
</reference>
<keyword evidence="3" id="KW-1185">Reference proteome</keyword>
<dbReference type="InterPro" id="IPR007245">
    <property type="entry name" value="PIG-T"/>
</dbReference>
<proteinExistence type="predicted"/>
<sequence length="517" mass="57157">MALLGSGRAGSTESFTEDLVVQVLPDNKVLLHFEFNLQRPQPTSNDTQHHYHMFPRQLGEIAHRHNVESLHLQFTQGNWRAEQWGAPTVNAQGVGAEVFARITNDSDADWRGLTNALSGVFCASLNFIDTTNTNRPRRSFAGARHAHLPRENVCTENLTPWIKQLPCQGVAGLGALLNPYRLYNMHFHAMAVDLAPRSIGGQPVLAYKQTLAVVVDPKTFGLDGQWTLAQLVDREMRPACAVAKRSTVRVLQSDRVELVPAPDRVDAVNGHTVSVYDAAARGGELTDVRFTMSSGRAGRQRATPPAIVAHRFVTGHGGSSGGVECAIVNHSDQPMRVSYMDSLPWYLRLYMHTLTAQAESLLNGETHSLTPAYMLYTPAVDRGRPALVELELDLPPQSRVTLRYDFDKGFLKYSEHPPDANRGFNIGPAIVTYTPKEADLACTVGAMLGDAVQPEECVARVYTELFLASLPTPDFSMPYNVITFTCTILALFFGRMFNLLTRDFVVLRGGQKDKKKD</sequence>
<accession>A0A1Y1WDM6</accession>
<name>A0A1Y1WDM6_9FUNG</name>
<gene>
    <name evidence="2" type="ORF">DL89DRAFT_222142</name>
</gene>
<dbReference type="Proteomes" id="UP000193922">
    <property type="component" value="Unassembled WGS sequence"/>
</dbReference>
<keyword evidence="1" id="KW-0812">Transmembrane</keyword>
<dbReference type="AlphaFoldDB" id="A0A1Y1WDM6"/>
<evidence type="ECO:0000313" key="2">
    <source>
        <dbReference type="EMBL" id="ORX71336.1"/>
    </source>
</evidence>
<protein>
    <submittedName>
        <fullName evidence="2">Gpi16 subunit, GPI transamidase component</fullName>
    </submittedName>
</protein>
<dbReference type="OrthoDB" id="331263at2759"/>
<keyword evidence="1" id="KW-0472">Membrane</keyword>
<dbReference type="STRING" id="61395.A0A1Y1WDM6"/>
<evidence type="ECO:0000256" key="1">
    <source>
        <dbReference type="SAM" id="Phobius"/>
    </source>
</evidence>
<dbReference type="Pfam" id="PF04113">
    <property type="entry name" value="Gpi16"/>
    <property type="match status" value="2"/>
</dbReference>
<organism evidence="2 3">
    <name type="scientific">Linderina pennispora</name>
    <dbReference type="NCBI Taxonomy" id="61395"/>
    <lineage>
        <taxon>Eukaryota</taxon>
        <taxon>Fungi</taxon>
        <taxon>Fungi incertae sedis</taxon>
        <taxon>Zoopagomycota</taxon>
        <taxon>Kickxellomycotina</taxon>
        <taxon>Kickxellomycetes</taxon>
        <taxon>Kickxellales</taxon>
        <taxon>Kickxellaceae</taxon>
        <taxon>Linderina</taxon>
    </lineage>
</organism>
<dbReference type="RefSeq" id="XP_040744851.1">
    <property type="nucleotide sequence ID" value="XM_040884572.1"/>
</dbReference>
<feature type="transmembrane region" description="Helical" evidence="1">
    <location>
        <begin position="477"/>
        <end position="494"/>
    </location>
</feature>
<keyword evidence="1" id="KW-1133">Transmembrane helix</keyword>